<keyword evidence="3" id="KW-0548">Nucleotidyltransferase</keyword>
<keyword evidence="2" id="KW-0808">Transferase</keyword>
<evidence type="ECO:0000313" key="4">
    <source>
        <dbReference type="EMBL" id="BCY26967.1"/>
    </source>
</evidence>
<dbReference type="PANTHER" id="PTHR34456">
    <property type="entry name" value="MITOVIRUS RNA-DEPENDENT RNA POLYMERASE"/>
    <property type="match status" value="1"/>
</dbReference>
<dbReference type="Pfam" id="PF05919">
    <property type="entry name" value="Mitovir_RNA_pol"/>
    <property type="match status" value="1"/>
</dbReference>
<dbReference type="PANTHER" id="PTHR34456:SF9">
    <property type="entry name" value="MITOVIRUS RNA-DEPENDENT RNA POLYMERASE"/>
    <property type="match status" value="1"/>
</dbReference>
<name>A0A915Y5W0_9VIRU</name>
<dbReference type="InterPro" id="IPR008686">
    <property type="entry name" value="RNA_pol_mitovir"/>
</dbReference>
<accession>A0A915Y5W0</accession>
<evidence type="ECO:0000256" key="2">
    <source>
        <dbReference type="ARBA" id="ARBA00022679"/>
    </source>
</evidence>
<proteinExistence type="predicted"/>
<evidence type="ECO:0000256" key="1">
    <source>
        <dbReference type="ARBA" id="ARBA00022484"/>
    </source>
</evidence>
<dbReference type="InterPro" id="IPR043502">
    <property type="entry name" value="DNA/RNA_pol_sf"/>
</dbReference>
<evidence type="ECO:0000256" key="3">
    <source>
        <dbReference type="ARBA" id="ARBA00022695"/>
    </source>
</evidence>
<sequence>MPLCRNTLSWIVWAVKPKDLALRDFLPLLNQMDQVLKTRGVSGLINMTKSYRMAVTNYLSGNEHRPSGVKLVTKARLPVHLGPLINKVIDQDPVILRLIMTVLFSTRAIRLEADPSISPIVTPLEKDVGQLGMWAKSFWRELGYQHSGSLPRPLRFRRFHFTTKTGPSRGHALWAWLHELTLLPDKLKSSIDVVSGGKLGELMEGFLAKAPVMLDVFYAAKRSDDYRKISYFADREGKTRVIAIGDYFSQTALKGLHNYLYRALKKIPQDCTFDQESFRSKLGGADWYYSIDLTAATDRFPIKVISQVLLGHLPLNYVSAWEDIMVGYPFKFKGEYLNYAVGNPMGFYSSWASFALTHHYVVYYCCRLCGVEWRTLPYCLLGDDIVIGNKQVAEMYLTVIRSLGVEVSEAKTHSSKTTLEFAKRWIHKGDEITPFPISALRQSTKRSYLLATLLVTEIEKKGWRFQVTVSDMVERWYGAVNQVRSRKRKDWGQQAYITEHMIKIIWGVLPAGEAINSIARRVGISLPSINDTVGMNILANIMVELFANSRSKMDPEAKGGYPLGALAENLLILITGNLDNDPTWSYLLECPPLHAYGSIEQTYLDLIKKAREVDTIGQGDWPLFLRAITIPLDDRVFSNRDTDVESIGVAKVSKALIERLEILKSYPQLLTM</sequence>
<reference evidence="4" key="1">
    <citation type="submission" date="2021-06" db="EMBL/GenBank/DDBJ databases">
        <title>Omnipresence of partitiviruses in aggregate sheath spot symptom-associated fungal strains isolated from paddies in Thailand.</title>
        <authorList>
            <person name="Neang S."/>
            <person name="Bincader S."/>
            <person name="Rangsuwan S."/>
            <person name="Keawmanee P."/>
            <person name="Rin S."/>
            <person name="Das S."/>
            <person name="Kondo H."/>
            <person name="Suzuki N."/>
            <person name="Salaipeth L."/>
            <person name="Rattanakreetakul C."/>
            <person name="Pongpisutta R."/>
            <person name="Arakawa M."/>
            <person name="Chiba S."/>
        </authorList>
    </citation>
    <scope>NUCLEOTIDE SEQUENCE</scope>
    <source>
        <strain evidence="4">NsMV2-T109</strain>
    </source>
</reference>
<gene>
    <name evidence="4" type="primary">RdRp</name>
</gene>
<dbReference type="SUPFAM" id="SSF56672">
    <property type="entry name" value="DNA/RNA polymerases"/>
    <property type="match status" value="1"/>
</dbReference>
<keyword evidence="1" id="KW-0696">RNA-directed RNA polymerase</keyword>
<dbReference type="EMBL" id="LC637864">
    <property type="protein sequence ID" value="BCY26967.1"/>
    <property type="molecule type" value="Genomic_RNA"/>
</dbReference>
<organism evidence="4">
    <name type="scientific">Nigrospora sphaerica mitovirus 2</name>
    <dbReference type="NCBI Taxonomy" id="2851967"/>
    <lineage>
        <taxon>Viruses</taxon>
        <taxon>Riboviria</taxon>
        <taxon>Orthornavirae</taxon>
        <taxon>Lenarviricota</taxon>
        <taxon>Howeltoviricetes</taxon>
        <taxon>Cryppavirales</taxon>
        <taxon>Mitoviridae</taxon>
        <taxon>Mitovirus</taxon>
    </lineage>
</organism>
<dbReference type="GO" id="GO:0003968">
    <property type="term" value="F:RNA-directed RNA polymerase activity"/>
    <property type="evidence" value="ECO:0007669"/>
    <property type="project" value="UniProtKB-KW"/>
</dbReference>
<protein>
    <submittedName>
        <fullName evidence="4">RNA dependent RNA polymerase</fullName>
    </submittedName>
</protein>